<evidence type="ECO:0000256" key="1">
    <source>
        <dbReference type="SAM" id="MobiDB-lite"/>
    </source>
</evidence>
<feature type="compositionally biased region" description="Polar residues" evidence="1">
    <location>
        <begin position="1"/>
        <end position="20"/>
    </location>
</feature>
<dbReference type="RefSeq" id="WP_311034869.1">
    <property type="nucleotide sequence ID" value="NZ_CP117522.1"/>
</dbReference>
<keyword evidence="3" id="KW-1185">Reference proteome</keyword>
<feature type="region of interest" description="Disordered" evidence="1">
    <location>
        <begin position="1"/>
        <end position="33"/>
    </location>
</feature>
<reference evidence="2 3" key="1">
    <citation type="submission" date="2023-02" db="EMBL/GenBank/DDBJ databases">
        <title>Streptomyces sp. SCA4-21 with antifungal activity against Fusarium oxysporum f. sp. cubense, Streptomyces sp. SCA2-17 with antifungal activity against Fusarium oxysporum f. sp. cubense.</title>
        <authorList>
            <person name="Qi D."/>
        </authorList>
    </citation>
    <scope>NUCLEOTIDE SEQUENCE [LARGE SCALE GENOMIC DNA]</scope>
    <source>
        <strain evidence="2 3">SCA4-21</strain>
    </source>
</reference>
<dbReference type="Proteomes" id="UP001305606">
    <property type="component" value="Chromosome"/>
</dbReference>
<organism evidence="2 3">
    <name type="scientific">Streptomyces luomodiensis</name>
    <dbReference type="NCBI Taxonomy" id="3026192"/>
    <lineage>
        <taxon>Bacteria</taxon>
        <taxon>Bacillati</taxon>
        <taxon>Actinomycetota</taxon>
        <taxon>Actinomycetes</taxon>
        <taxon>Kitasatosporales</taxon>
        <taxon>Streptomycetaceae</taxon>
        <taxon>Streptomyces</taxon>
    </lineage>
</organism>
<proteinExistence type="predicted"/>
<evidence type="ECO:0000313" key="2">
    <source>
        <dbReference type="EMBL" id="WNE95531.1"/>
    </source>
</evidence>
<name>A0ABY9UTC9_9ACTN</name>
<dbReference type="EMBL" id="CP117522">
    <property type="protein sequence ID" value="WNE95531.1"/>
    <property type="molecule type" value="Genomic_DNA"/>
</dbReference>
<protein>
    <submittedName>
        <fullName evidence="2">Uncharacterized protein</fullName>
    </submittedName>
</protein>
<evidence type="ECO:0000313" key="3">
    <source>
        <dbReference type="Proteomes" id="UP001305606"/>
    </source>
</evidence>
<sequence length="143" mass="15427">MAMNNPTSRLRGNTKTSAPHTSPPPSNLAGPGEATLLTTLGDDGYIALRRNRQATHTALGTLAQLLSDTAREADHIHTTLRRYATSARDHLNDALTHQGPPHADATAVLYSSRATELHAARYAQQMHQLDLVLDAYQTALLAV</sequence>
<accession>A0ABY9UTC9</accession>
<gene>
    <name evidence="2" type="ORF">PS467_09340</name>
</gene>